<feature type="region of interest" description="Disordered" evidence="1">
    <location>
        <begin position="1"/>
        <end position="102"/>
    </location>
</feature>
<reference evidence="3" key="1">
    <citation type="submission" date="2016-06" db="EMBL/GenBank/DDBJ databases">
        <title>Complete genome sequence of Actinoalloteichus fjordicus DSM 46855 (=ADI127-17), type strain of the new species Actinoalloteichus fjordicus.</title>
        <authorList>
            <person name="Ruckert C."/>
            <person name="Nouioui I."/>
            <person name="Willmese J."/>
            <person name="van Wezel G."/>
            <person name="Klenk H.-P."/>
            <person name="Kalinowski J."/>
            <person name="Zotchev S.B."/>
        </authorList>
    </citation>
    <scope>NUCLEOTIDE SEQUENCE [LARGE SCALE GENOMIC DNA]</scope>
    <source>
        <strain evidence="3">ADI127-7</strain>
    </source>
</reference>
<dbReference type="RefSeq" id="WP_075739907.1">
    <property type="nucleotide sequence ID" value="NZ_CP016076.1"/>
</dbReference>
<dbReference type="AlphaFoldDB" id="A0AAC9PRG0"/>
<feature type="compositionally biased region" description="Low complexity" evidence="1">
    <location>
        <begin position="92"/>
        <end position="102"/>
    </location>
</feature>
<gene>
    <name evidence="2" type="ORF">UA74_09315</name>
</gene>
<sequence>MTALIAEHSISAANPPGRLFPPSRRRPSAGENVTERQNLPGRESLSRHESLAERENPPDRANPPDQENPSIQHAPSDGRDAPVAPPAPRVPRPQASVTSAASATSAALPLVVSVNSTTGRPESLVLVADRSARSVTLARRGRGLASLTVQTAEILRAAASTGRPAAAVEIAVVARDRRAGRLRVAVLGPQITMTLLAGGYELRCWQVPQRGALAAMLGRALAHLVREAR</sequence>
<proteinExistence type="predicted"/>
<protein>
    <submittedName>
        <fullName evidence="2">Uncharacterized protein</fullName>
    </submittedName>
</protein>
<dbReference type="KEGG" id="acad:UA74_09315"/>
<evidence type="ECO:0000313" key="3">
    <source>
        <dbReference type="Proteomes" id="UP000185511"/>
    </source>
</evidence>
<organism evidence="2 3">
    <name type="scientific">Actinoalloteichus fjordicus</name>
    <dbReference type="NCBI Taxonomy" id="1612552"/>
    <lineage>
        <taxon>Bacteria</taxon>
        <taxon>Bacillati</taxon>
        <taxon>Actinomycetota</taxon>
        <taxon>Actinomycetes</taxon>
        <taxon>Pseudonocardiales</taxon>
        <taxon>Pseudonocardiaceae</taxon>
        <taxon>Actinoalloteichus</taxon>
    </lineage>
</organism>
<feature type="compositionally biased region" description="Basic and acidic residues" evidence="1">
    <location>
        <begin position="44"/>
        <end position="58"/>
    </location>
</feature>
<dbReference type="Proteomes" id="UP000185511">
    <property type="component" value="Chromosome"/>
</dbReference>
<name>A0AAC9PRG0_9PSEU</name>
<keyword evidence="3" id="KW-1185">Reference proteome</keyword>
<accession>A0AAC9PRG0</accession>
<evidence type="ECO:0000313" key="2">
    <source>
        <dbReference type="EMBL" id="APU13927.1"/>
    </source>
</evidence>
<evidence type="ECO:0000256" key="1">
    <source>
        <dbReference type="SAM" id="MobiDB-lite"/>
    </source>
</evidence>
<dbReference type="EMBL" id="CP016076">
    <property type="protein sequence ID" value="APU13927.1"/>
    <property type="molecule type" value="Genomic_DNA"/>
</dbReference>